<gene>
    <name evidence="9" type="ORF">UT78_C0022G0009</name>
</gene>
<dbReference type="GO" id="GO:0036430">
    <property type="term" value="F:CMP kinase activity"/>
    <property type="evidence" value="ECO:0007669"/>
    <property type="project" value="RHEA"/>
</dbReference>
<proteinExistence type="predicted"/>
<evidence type="ECO:0000256" key="5">
    <source>
        <dbReference type="ARBA" id="ARBA00022840"/>
    </source>
</evidence>
<dbReference type="InterPro" id="IPR027417">
    <property type="entry name" value="P-loop_NTPase"/>
</dbReference>
<dbReference type="GO" id="GO:0005524">
    <property type="term" value="F:ATP binding"/>
    <property type="evidence" value="ECO:0007669"/>
    <property type="project" value="UniProtKB-KW"/>
</dbReference>
<name>A0A0G0QWE5_9BACT</name>
<evidence type="ECO:0000256" key="3">
    <source>
        <dbReference type="ARBA" id="ARBA00022741"/>
    </source>
</evidence>
<keyword evidence="4 9" id="KW-0418">Kinase</keyword>
<dbReference type="CDD" id="cd02020">
    <property type="entry name" value="CMPK"/>
    <property type="match status" value="1"/>
</dbReference>
<keyword evidence="3" id="KW-0547">Nucleotide-binding</keyword>
<protein>
    <recommendedName>
        <fullName evidence="1">(d)CMP kinase</fullName>
        <ecNumber evidence="1">2.7.4.25</ecNumber>
    </recommendedName>
</protein>
<reference evidence="9 10" key="1">
    <citation type="journal article" date="2015" name="Nature">
        <title>rRNA introns, odd ribosomes, and small enigmatic genomes across a large radiation of phyla.</title>
        <authorList>
            <person name="Brown C.T."/>
            <person name="Hug L.A."/>
            <person name="Thomas B.C."/>
            <person name="Sharon I."/>
            <person name="Castelle C.J."/>
            <person name="Singh A."/>
            <person name="Wilkins M.J."/>
            <person name="Williams K.H."/>
            <person name="Banfield J.F."/>
        </authorList>
    </citation>
    <scope>NUCLEOTIDE SEQUENCE [LARGE SCALE GENOMIC DNA]</scope>
</reference>
<keyword evidence="2" id="KW-0808">Transferase</keyword>
<dbReference type="GO" id="GO:0036431">
    <property type="term" value="F:dCMP kinase activity"/>
    <property type="evidence" value="ECO:0007669"/>
    <property type="project" value="InterPro"/>
</dbReference>
<comment type="caution">
    <text evidence="9">The sequence shown here is derived from an EMBL/GenBank/DDBJ whole genome shotgun (WGS) entry which is preliminary data.</text>
</comment>
<dbReference type="SUPFAM" id="SSF52540">
    <property type="entry name" value="P-loop containing nucleoside triphosphate hydrolases"/>
    <property type="match status" value="1"/>
</dbReference>
<dbReference type="InterPro" id="IPR011994">
    <property type="entry name" value="Cytidylate_kinase_dom"/>
</dbReference>
<dbReference type="Gene3D" id="3.40.50.300">
    <property type="entry name" value="P-loop containing nucleotide triphosphate hydrolases"/>
    <property type="match status" value="1"/>
</dbReference>
<comment type="catalytic activity">
    <reaction evidence="6">
        <text>dCMP + ATP = dCDP + ADP</text>
        <dbReference type="Rhea" id="RHEA:25094"/>
        <dbReference type="ChEBI" id="CHEBI:30616"/>
        <dbReference type="ChEBI" id="CHEBI:57566"/>
        <dbReference type="ChEBI" id="CHEBI:58593"/>
        <dbReference type="ChEBI" id="CHEBI:456216"/>
        <dbReference type="EC" id="2.7.4.25"/>
    </reaction>
</comment>
<evidence type="ECO:0000256" key="2">
    <source>
        <dbReference type="ARBA" id="ARBA00022679"/>
    </source>
</evidence>
<evidence type="ECO:0000313" key="10">
    <source>
        <dbReference type="Proteomes" id="UP000034301"/>
    </source>
</evidence>
<comment type="catalytic activity">
    <reaction evidence="7">
        <text>CMP + ATP = CDP + ADP</text>
        <dbReference type="Rhea" id="RHEA:11600"/>
        <dbReference type="ChEBI" id="CHEBI:30616"/>
        <dbReference type="ChEBI" id="CHEBI:58069"/>
        <dbReference type="ChEBI" id="CHEBI:60377"/>
        <dbReference type="ChEBI" id="CHEBI:456216"/>
        <dbReference type="EC" id="2.7.4.25"/>
    </reaction>
</comment>
<evidence type="ECO:0000256" key="1">
    <source>
        <dbReference type="ARBA" id="ARBA00012906"/>
    </source>
</evidence>
<organism evidence="9 10">
    <name type="scientific">Candidatus Nomurabacteria bacterium GW2011_GWF2_40_12</name>
    <dbReference type="NCBI Taxonomy" id="1618776"/>
    <lineage>
        <taxon>Bacteria</taxon>
        <taxon>Candidatus Nomuraibacteriota</taxon>
    </lineage>
</organism>
<accession>A0A0G0QWE5</accession>
<keyword evidence="8" id="KW-0175">Coiled coil</keyword>
<evidence type="ECO:0000256" key="6">
    <source>
        <dbReference type="ARBA" id="ARBA00047615"/>
    </source>
</evidence>
<dbReference type="EMBL" id="LBYC01000022">
    <property type="protein sequence ID" value="KKR41671.1"/>
    <property type="molecule type" value="Genomic_DNA"/>
</dbReference>
<keyword evidence="5" id="KW-0067">ATP-binding</keyword>
<sequence length="189" mass="22021">MKKEIITICGGLGSGKSSTAKKVAEILGFQHFSSGDFFRQVGLELGLSINEVNKRAETDPKIDEMTDQKLRDMRNKEKVVIDSRTAYHWIPESFKVYLDLSQEIAKDRVLNSIKENKLRMESEQISSVEEAYKKMQERFESEQKRYWNLYKINNTDKNQFDLIVDTNKNNLKQVVDIVVSEYKNWLAKS</sequence>
<dbReference type="EC" id="2.7.4.25" evidence="1"/>
<dbReference type="Proteomes" id="UP000034301">
    <property type="component" value="Unassembled WGS sequence"/>
</dbReference>
<evidence type="ECO:0000313" key="9">
    <source>
        <dbReference type="EMBL" id="KKR41671.1"/>
    </source>
</evidence>
<evidence type="ECO:0000256" key="4">
    <source>
        <dbReference type="ARBA" id="ARBA00022777"/>
    </source>
</evidence>
<evidence type="ECO:0000256" key="7">
    <source>
        <dbReference type="ARBA" id="ARBA00048478"/>
    </source>
</evidence>
<dbReference type="AlphaFoldDB" id="A0A0G0QWE5"/>
<feature type="coiled-coil region" evidence="8">
    <location>
        <begin position="118"/>
        <end position="145"/>
    </location>
</feature>
<dbReference type="Pfam" id="PF13207">
    <property type="entry name" value="AAA_17"/>
    <property type="match status" value="1"/>
</dbReference>
<evidence type="ECO:0000256" key="8">
    <source>
        <dbReference type="SAM" id="Coils"/>
    </source>
</evidence>